<gene>
    <name evidence="3" type="ORF">Mpt1_c09740</name>
</gene>
<evidence type="ECO:0008006" key="5">
    <source>
        <dbReference type="Google" id="ProtNLM"/>
    </source>
</evidence>
<dbReference type="GeneID" id="24818636"/>
<dbReference type="EMBL" id="CP010070">
    <property type="protein sequence ID" value="AIZ56849.1"/>
    <property type="molecule type" value="Genomic_DNA"/>
</dbReference>
<dbReference type="AlphaFoldDB" id="A0A0A7LCQ5"/>
<name>A0A0A7LCQ5_9ARCH</name>
<dbReference type="KEGG" id="mear:Mpt1_c09740"/>
<keyword evidence="2" id="KW-0963">Cytoplasm</keyword>
<keyword evidence="4" id="KW-1185">Reference proteome</keyword>
<dbReference type="GO" id="GO:0005737">
    <property type="term" value="C:cytoplasm"/>
    <property type="evidence" value="ECO:0007669"/>
    <property type="project" value="UniProtKB-SubCell"/>
</dbReference>
<evidence type="ECO:0000256" key="1">
    <source>
        <dbReference type="ARBA" id="ARBA00004496"/>
    </source>
</evidence>
<proteinExistence type="predicted"/>
<dbReference type="RefSeq" id="WP_048112707.1">
    <property type="nucleotide sequence ID" value="NZ_CP010070.1"/>
</dbReference>
<dbReference type="PANTHER" id="PTHR31661:SF1">
    <property type="entry name" value="CDAN1-INTERACTING NUCLEASE 1"/>
    <property type="match status" value="1"/>
</dbReference>
<dbReference type="PANTHER" id="PTHR31661">
    <property type="entry name" value="SIMILAR TO CDNA SEQUENCE BC052040"/>
    <property type="match status" value="1"/>
</dbReference>
<sequence>MEYDVYKKLYDSLNKPGDIEILLEKGYDRRLLETLYTQKISRDVKKRFHFIKDKAPYMLREWKKGKTLMEISDKYKFPPILTAMMIFQEDGANRKQFWDFIKHPEMLESPQTAEEVREVVKNDLVYSPEANDRHAERGLWGEGLLHEWLDGQGITYKTECDLRGGEGVKTPDCLLDRPMVYDGKKICWIESKASFGDNVEFRYNSRKQLIPYTNLFGPGLVIYWTGCLYDLEWPPNVYVSDITVLEKKLEPFSGDETCLYCTRP</sequence>
<dbReference type="Proteomes" id="UP000030787">
    <property type="component" value="Chromosome"/>
</dbReference>
<accession>A0A0A7LCQ5</accession>
<dbReference type="HOGENOM" id="CLU_076808_0_0_2"/>
<organism evidence="3 4">
    <name type="scientific">Candidatus Methanoplasma termitum</name>
    <dbReference type="NCBI Taxonomy" id="1577791"/>
    <lineage>
        <taxon>Archaea</taxon>
        <taxon>Methanobacteriati</taxon>
        <taxon>Thermoplasmatota</taxon>
        <taxon>Thermoplasmata</taxon>
        <taxon>Methanomassiliicoccales</taxon>
        <taxon>Methanomassiliicoccaceae</taxon>
        <taxon>Candidatus Methanoplasma</taxon>
    </lineage>
</organism>
<dbReference type="STRING" id="1577791.Mpt1_c09740"/>
<dbReference type="OrthoDB" id="51604at2157"/>
<dbReference type="Pfam" id="PF14811">
    <property type="entry name" value="TPD"/>
    <property type="match status" value="1"/>
</dbReference>
<evidence type="ECO:0000313" key="4">
    <source>
        <dbReference type="Proteomes" id="UP000030787"/>
    </source>
</evidence>
<dbReference type="InterPro" id="IPR029404">
    <property type="entry name" value="CDIN1"/>
</dbReference>
<comment type="subcellular location">
    <subcellularLocation>
        <location evidence="1">Cytoplasm</location>
    </subcellularLocation>
</comment>
<evidence type="ECO:0000256" key="2">
    <source>
        <dbReference type="ARBA" id="ARBA00022490"/>
    </source>
</evidence>
<reference evidence="3 4" key="1">
    <citation type="journal article" date="2014" name="Appl. Environ. Microbiol.">
        <title>Comparative Genome Analysis of 'Candidatus Methanoplasma termitum' Indicates a New Mode of Energy Metabolism in the Seventh Order of Methanogens.</title>
        <authorList>
            <person name="Lang K."/>
            <person name="Schuldes J."/>
            <person name="Klingl A."/>
            <person name="Poehlein A."/>
            <person name="Daniel R."/>
            <person name="Brune A."/>
        </authorList>
    </citation>
    <scope>NUCLEOTIDE SEQUENCE [LARGE SCALE GENOMIC DNA]</scope>
    <source>
        <strain evidence="4">Mpt1</strain>
    </source>
</reference>
<evidence type="ECO:0000313" key="3">
    <source>
        <dbReference type="EMBL" id="AIZ56849.1"/>
    </source>
</evidence>
<protein>
    <recommendedName>
        <fullName evidence="5">CDAN1-interacting nuclease 1</fullName>
    </recommendedName>
</protein>